<evidence type="ECO:0000256" key="3">
    <source>
        <dbReference type="ARBA" id="ARBA00012438"/>
    </source>
</evidence>
<dbReference type="Gene3D" id="6.10.340.10">
    <property type="match status" value="1"/>
</dbReference>
<dbReference type="SUPFAM" id="SSF158472">
    <property type="entry name" value="HAMP domain-like"/>
    <property type="match status" value="1"/>
</dbReference>
<organism evidence="15 16">
    <name type="scientific">Candidatus Synechococcus calcipolaris G9</name>
    <dbReference type="NCBI Taxonomy" id="1497997"/>
    <lineage>
        <taxon>Bacteria</taxon>
        <taxon>Bacillati</taxon>
        <taxon>Cyanobacteriota</taxon>
        <taxon>Cyanophyceae</taxon>
        <taxon>Synechococcales</taxon>
        <taxon>Synechococcaceae</taxon>
        <taxon>Synechococcus</taxon>
    </lineage>
</organism>
<evidence type="ECO:0000256" key="1">
    <source>
        <dbReference type="ARBA" id="ARBA00000085"/>
    </source>
</evidence>
<dbReference type="InterPro" id="IPR029151">
    <property type="entry name" value="Sensor-like_sf"/>
</dbReference>
<dbReference type="Proteomes" id="UP001154265">
    <property type="component" value="Unassembled WGS sequence"/>
</dbReference>
<dbReference type="CDD" id="cd12912">
    <property type="entry name" value="PDC2_MCP_like"/>
    <property type="match status" value="1"/>
</dbReference>
<evidence type="ECO:0000256" key="7">
    <source>
        <dbReference type="ARBA" id="ARBA00022692"/>
    </source>
</evidence>
<accession>A0ABT6F1V6</accession>
<evidence type="ECO:0000256" key="5">
    <source>
        <dbReference type="ARBA" id="ARBA00022553"/>
    </source>
</evidence>
<evidence type="ECO:0000313" key="16">
    <source>
        <dbReference type="Proteomes" id="UP001154265"/>
    </source>
</evidence>
<feature type="coiled-coil region" evidence="12">
    <location>
        <begin position="393"/>
        <end position="420"/>
    </location>
</feature>
<keyword evidence="7 13" id="KW-0812">Transmembrane</keyword>
<protein>
    <recommendedName>
        <fullName evidence="3">histidine kinase</fullName>
        <ecNumber evidence="3">2.7.13.3</ecNumber>
    </recommendedName>
</protein>
<reference evidence="15" key="2">
    <citation type="submission" date="2022-01" db="EMBL/GenBank/DDBJ databases">
        <authorList>
            <person name="Zivanovic Y."/>
            <person name="Moreira D."/>
            <person name="Lopez-Garcia P."/>
        </authorList>
    </citation>
    <scope>NUCLEOTIDE SEQUENCE</scope>
    <source>
        <strain evidence="15">G9</strain>
    </source>
</reference>
<dbReference type="EC" id="2.7.13.3" evidence="3"/>
<dbReference type="EMBL" id="JAKKUT010000005">
    <property type="protein sequence ID" value="MDG2991808.1"/>
    <property type="molecule type" value="Genomic_DNA"/>
</dbReference>
<evidence type="ECO:0000256" key="13">
    <source>
        <dbReference type="SAM" id="Phobius"/>
    </source>
</evidence>
<dbReference type="PANTHER" id="PTHR45436:SF5">
    <property type="entry name" value="SENSOR HISTIDINE KINASE TRCS"/>
    <property type="match status" value="1"/>
</dbReference>
<evidence type="ECO:0000256" key="2">
    <source>
        <dbReference type="ARBA" id="ARBA00004651"/>
    </source>
</evidence>
<dbReference type="CDD" id="cd06225">
    <property type="entry name" value="HAMP"/>
    <property type="match status" value="1"/>
</dbReference>
<evidence type="ECO:0000259" key="14">
    <source>
        <dbReference type="PROSITE" id="PS50885"/>
    </source>
</evidence>
<evidence type="ECO:0000256" key="12">
    <source>
        <dbReference type="SAM" id="Coils"/>
    </source>
</evidence>
<keyword evidence="11 13" id="KW-0472">Membrane</keyword>
<dbReference type="SUPFAM" id="SSF103190">
    <property type="entry name" value="Sensory domain-like"/>
    <property type="match status" value="1"/>
</dbReference>
<feature type="domain" description="HAMP" evidence="14">
    <location>
        <begin position="346"/>
        <end position="401"/>
    </location>
</feature>
<dbReference type="Pfam" id="PF02743">
    <property type="entry name" value="dCache_1"/>
    <property type="match status" value="1"/>
</dbReference>
<dbReference type="Pfam" id="PF00672">
    <property type="entry name" value="HAMP"/>
    <property type="match status" value="1"/>
</dbReference>
<dbReference type="SMART" id="SM00304">
    <property type="entry name" value="HAMP"/>
    <property type="match status" value="1"/>
</dbReference>
<keyword evidence="5" id="KW-0597">Phosphoprotein</keyword>
<dbReference type="RefSeq" id="WP_277867735.1">
    <property type="nucleotide sequence ID" value="NZ_JAKKUT010000005.1"/>
</dbReference>
<sequence>MKDWRKRFPKPLWSISARLLIVMLLTSILPMAGVVIYNQRGSESVVKDSEISILKLVAIDKAGRIDQLLTNVDNTAKVLSQDYELQQFLSNSGDTNRADNKKSIEIVFNALKEVSDIYDAVILVDREGRAVLSNKPKLLGIDIQDTGVWQRLSSTQDNFISNLKIKSTLASEPVFLIVQPVFNNNEFIGGLILTLRATVVEDTIAALRPAVRGNAFLVDENGVILSHDDPSLELRSVRVLPSDVTKRYFFQVSPKPIEMIEEVGTTRLAHILVQAQQPGTFTYDYSGMSSAKIVGYAPSNLHPWVVVVSTDLSQFMLPLTELAIHGFLSIFFVGAGVAVISWVVSRTITRPIRALTRAVQALEEDRFEPEILLRYSKSHDDMGQLAGTFLRMAQEVQDRQDKLKQQLVDLKIEIDHDKREKQVAEITETDYFKHLRERAKILRQRPPTMEK</sequence>
<evidence type="ECO:0000256" key="11">
    <source>
        <dbReference type="ARBA" id="ARBA00023136"/>
    </source>
</evidence>
<evidence type="ECO:0000256" key="6">
    <source>
        <dbReference type="ARBA" id="ARBA00022679"/>
    </source>
</evidence>
<dbReference type="PROSITE" id="PS50885">
    <property type="entry name" value="HAMP"/>
    <property type="match status" value="1"/>
</dbReference>
<evidence type="ECO:0000256" key="10">
    <source>
        <dbReference type="ARBA" id="ARBA00023012"/>
    </source>
</evidence>
<evidence type="ECO:0000256" key="4">
    <source>
        <dbReference type="ARBA" id="ARBA00022475"/>
    </source>
</evidence>
<keyword evidence="9 13" id="KW-1133">Transmembrane helix</keyword>
<keyword evidence="10" id="KW-0902">Two-component regulatory system</keyword>
<dbReference type="InterPro" id="IPR003660">
    <property type="entry name" value="HAMP_dom"/>
</dbReference>
<gene>
    <name evidence="15" type="ORF">L3556_12830</name>
</gene>
<keyword evidence="8" id="KW-0418">Kinase</keyword>
<dbReference type="PANTHER" id="PTHR45436">
    <property type="entry name" value="SENSOR HISTIDINE KINASE YKOH"/>
    <property type="match status" value="1"/>
</dbReference>
<reference evidence="15" key="1">
    <citation type="journal article" date="2022" name="Genome Biol. Evol.">
        <title>A New Gene Family Diagnostic for Intracellular Biomineralization of Amorphous Ca Carbonates by Cyanobacteria.</title>
        <authorList>
            <person name="Benzerara K."/>
            <person name="Duprat E."/>
            <person name="Bitard-Feildel T."/>
            <person name="Caumes G."/>
            <person name="Cassier-Chauvat C."/>
            <person name="Chauvat F."/>
            <person name="Dezi M."/>
            <person name="Diop S.I."/>
            <person name="Gaschignard G."/>
            <person name="Gorgen S."/>
            <person name="Gugger M."/>
            <person name="Lopez-Garcia P."/>
            <person name="Millet M."/>
            <person name="Skouri-Panet F."/>
            <person name="Moreira D."/>
            <person name="Callebaut I."/>
        </authorList>
    </citation>
    <scope>NUCLEOTIDE SEQUENCE</scope>
    <source>
        <strain evidence="15">G9</strain>
    </source>
</reference>
<evidence type="ECO:0000256" key="9">
    <source>
        <dbReference type="ARBA" id="ARBA00022989"/>
    </source>
</evidence>
<proteinExistence type="predicted"/>
<keyword evidence="12" id="KW-0175">Coiled coil</keyword>
<comment type="catalytic activity">
    <reaction evidence="1">
        <text>ATP + protein L-histidine = ADP + protein N-phospho-L-histidine.</text>
        <dbReference type="EC" id="2.7.13.3"/>
    </reaction>
</comment>
<evidence type="ECO:0000313" key="15">
    <source>
        <dbReference type="EMBL" id="MDG2991808.1"/>
    </source>
</evidence>
<dbReference type="InterPro" id="IPR033479">
    <property type="entry name" value="dCache_1"/>
</dbReference>
<keyword evidence="4" id="KW-1003">Cell membrane</keyword>
<comment type="caution">
    <text evidence="15">The sequence shown here is derived from an EMBL/GenBank/DDBJ whole genome shotgun (WGS) entry which is preliminary data.</text>
</comment>
<feature type="transmembrane region" description="Helical" evidence="13">
    <location>
        <begin position="322"/>
        <end position="344"/>
    </location>
</feature>
<keyword evidence="6" id="KW-0808">Transferase</keyword>
<dbReference type="InterPro" id="IPR050428">
    <property type="entry name" value="TCS_sensor_his_kinase"/>
</dbReference>
<feature type="transmembrane region" description="Helical" evidence="13">
    <location>
        <begin position="12"/>
        <end position="37"/>
    </location>
</feature>
<dbReference type="Gene3D" id="3.30.450.20">
    <property type="entry name" value="PAS domain"/>
    <property type="match status" value="1"/>
</dbReference>
<evidence type="ECO:0000256" key="8">
    <source>
        <dbReference type="ARBA" id="ARBA00022777"/>
    </source>
</evidence>
<name>A0ABT6F1V6_9SYNE</name>
<comment type="subcellular location">
    <subcellularLocation>
        <location evidence="2">Cell membrane</location>
        <topology evidence="2">Multi-pass membrane protein</topology>
    </subcellularLocation>
</comment>
<keyword evidence="16" id="KW-1185">Reference proteome</keyword>